<dbReference type="InterPro" id="IPR000210">
    <property type="entry name" value="BTB/POZ_dom"/>
</dbReference>
<feature type="region of interest" description="Disordered" evidence="4">
    <location>
        <begin position="385"/>
        <end position="406"/>
    </location>
</feature>
<dbReference type="SUPFAM" id="SSF48403">
    <property type="entry name" value="Ankyrin repeat"/>
    <property type="match status" value="1"/>
</dbReference>
<feature type="domain" description="BTB" evidence="5">
    <location>
        <begin position="189"/>
        <end position="263"/>
    </location>
</feature>
<dbReference type="SUPFAM" id="SSF54695">
    <property type="entry name" value="POZ domain"/>
    <property type="match status" value="2"/>
</dbReference>
<keyword evidence="7" id="KW-1185">Reference proteome</keyword>
<dbReference type="InterPro" id="IPR002110">
    <property type="entry name" value="Ankyrin_rpt"/>
</dbReference>
<organism evidence="6 7">
    <name type="scientific">Coccomyxa viridis</name>
    <dbReference type="NCBI Taxonomy" id="1274662"/>
    <lineage>
        <taxon>Eukaryota</taxon>
        <taxon>Viridiplantae</taxon>
        <taxon>Chlorophyta</taxon>
        <taxon>core chlorophytes</taxon>
        <taxon>Trebouxiophyceae</taxon>
        <taxon>Trebouxiophyceae incertae sedis</taxon>
        <taxon>Coccomyxaceae</taxon>
        <taxon>Coccomyxa</taxon>
    </lineage>
</organism>
<evidence type="ECO:0000313" key="7">
    <source>
        <dbReference type="Proteomes" id="UP001497392"/>
    </source>
</evidence>
<dbReference type="Pfam" id="PF00651">
    <property type="entry name" value="BTB"/>
    <property type="match status" value="2"/>
</dbReference>
<dbReference type="InterPro" id="IPR011333">
    <property type="entry name" value="SKP1/BTB/POZ_sf"/>
</dbReference>
<proteinExistence type="predicted"/>
<dbReference type="Proteomes" id="UP001497392">
    <property type="component" value="Unassembled WGS sequence"/>
</dbReference>
<dbReference type="PROSITE" id="PS50097">
    <property type="entry name" value="BTB"/>
    <property type="match status" value="2"/>
</dbReference>
<comment type="caution">
    <text evidence="6">The sequence shown here is derived from an EMBL/GenBank/DDBJ whole genome shotgun (WGS) entry which is preliminary data.</text>
</comment>
<name>A0ABP1G1X6_9CHLO</name>
<dbReference type="Pfam" id="PF12796">
    <property type="entry name" value="Ank_2"/>
    <property type="match status" value="1"/>
</dbReference>
<sequence length="617" mass="69147">MADAEIEAAQPVPAPEGLNEEEDEVFLDTTMFDEDDEWLEGALAAPDDEDDDPYYFVQARRTGPKADIYHAARVGDLERIKHLVEDEEVDVNRRDRWDSVPLYYACLAGQSDVAHYLLEAGAVCNEYTFDGDRCHYAALTSTIRALLRQYEQRPPPLAPLAASLRSLSTLCDDLEAPGSTSRREEAPWFDFAFEVAGERITMHRAIMAARSAFMRKMLLTDWVLPEDSRSPYRTVNLKNAALSATALKAVLAFMYTERLDVAIEDVDAVLRVAKKCKMHAVVKAIGDEMRTLKYYFKSTRRDEAPRRFVLQPGSVPEQQRLAAQMSVLRGQCRDLDSSGCSTTADDFADISLVADDHTFRCHCCILTARSDYFAALLSRTELSCSETKDQAGDSEPSSETGRFQLGRQRGTLPTMQVSGVSAAVLEIVLEFIYTDLLPQLPEPFMSEDGADELFDAADRYLIFSMKRRVAERIIEAWEQRMPRLEPLCRMLLVAERYGVTLLRDHCLHCLAARFEALVEERAPQREREIFEAFVAAVAPQDGEDIFDGSHIAGPSRGRIEGSGIGGAGIGTILQDLREAYLEDFGGLGEERDQTGDWFDARLQELATCAFEREEGTD</sequence>
<dbReference type="PANTHER" id="PTHR46231:SF1">
    <property type="entry name" value="ANKYRIN REPEAT AND BTB_POZ DOMAIN-CONTAINING PROTEIN 1"/>
    <property type="match status" value="1"/>
</dbReference>
<dbReference type="InterPro" id="IPR036770">
    <property type="entry name" value="Ankyrin_rpt-contain_sf"/>
</dbReference>
<dbReference type="SMART" id="SM00225">
    <property type="entry name" value="BTB"/>
    <property type="match status" value="2"/>
</dbReference>
<feature type="region of interest" description="Disordered" evidence="4">
    <location>
        <begin position="1"/>
        <end position="21"/>
    </location>
</feature>
<protein>
    <submittedName>
        <fullName evidence="6">G6430 protein</fullName>
    </submittedName>
</protein>
<reference evidence="6 7" key="1">
    <citation type="submission" date="2024-06" db="EMBL/GenBank/DDBJ databases">
        <authorList>
            <person name="Kraege A."/>
            <person name="Thomma B."/>
        </authorList>
    </citation>
    <scope>NUCLEOTIDE SEQUENCE [LARGE SCALE GENOMIC DNA]</scope>
</reference>
<evidence type="ECO:0000313" key="6">
    <source>
        <dbReference type="EMBL" id="CAL5223847.1"/>
    </source>
</evidence>
<dbReference type="Gene3D" id="1.25.40.20">
    <property type="entry name" value="Ankyrin repeat-containing domain"/>
    <property type="match status" value="1"/>
</dbReference>
<accession>A0ABP1G1X6</accession>
<dbReference type="Gene3D" id="3.30.710.10">
    <property type="entry name" value="Potassium Channel Kv1.1, Chain A"/>
    <property type="match status" value="2"/>
</dbReference>
<evidence type="ECO:0000256" key="1">
    <source>
        <dbReference type="ARBA" id="ARBA00004906"/>
    </source>
</evidence>
<dbReference type="PANTHER" id="PTHR46231">
    <property type="entry name" value="ANKYRIN REPEAT AND BTB/POZ DOMAIN-CONTAINING PROTEIN 1"/>
    <property type="match status" value="1"/>
</dbReference>
<dbReference type="EMBL" id="CAXHTA020000009">
    <property type="protein sequence ID" value="CAL5223847.1"/>
    <property type="molecule type" value="Genomic_DNA"/>
</dbReference>
<keyword evidence="3" id="KW-0040">ANK repeat</keyword>
<dbReference type="InterPro" id="IPR044515">
    <property type="entry name" value="ABTB1"/>
</dbReference>
<gene>
    <name evidence="6" type="primary">g6430</name>
    <name evidence="6" type="ORF">VP750_LOCUS5506</name>
</gene>
<keyword evidence="2" id="KW-0677">Repeat</keyword>
<evidence type="ECO:0000256" key="2">
    <source>
        <dbReference type="ARBA" id="ARBA00022737"/>
    </source>
</evidence>
<feature type="domain" description="BTB" evidence="5">
    <location>
        <begin position="348"/>
        <end position="435"/>
    </location>
</feature>
<dbReference type="CDD" id="cd18186">
    <property type="entry name" value="BTB_POZ_ZBTB_KLHL-like"/>
    <property type="match status" value="1"/>
</dbReference>
<evidence type="ECO:0000256" key="3">
    <source>
        <dbReference type="ARBA" id="ARBA00023043"/>
    </source>
</evidence>
<evidence type="ECO:0000259" key="5">
    <source>
        <dbReference type="PROSITE" id="PS50097"/>
    </source>
</evidence>
<evidence type="ECO:0000256" key="4">
    <source>
        <dbReference type="SAM" id="MobiDB-lite"/>
    </source>
</evidence>
<comment type="pathway">
    <text evidence="1">Protein modification; protein ubiquitination.</text>
</comment>